<feature type="compositionally biased region" description="Low complexity" evidence="1">
    <location>
        <begin position="31"/>
        <end position="50"/>
    </location>
</feature>
<comment type="caution">
    <text evidence="2">The sequence shown here is derived from an EMBL/GenBank/DDBJ whole genome shotgun (WGS) entry which is preliminary data.</text>
</comment>
<name>A0A1F7YI02_9BACT</name>
<organism evidence="2 3">
    <name type="scientific">Candidatus Woesebacteria bacterium RIFCSPHIGHO2_01_FULL_40_22</name>
    <dbReference type="NCBI Taxonomy" id="1802499"/>
    <lineage>
        <taxon>Bacteria</taxon>
        <taxon>Candidatus Woeseibacteriota</taxon>
    </lineage>
</organism>
<sequence length="220" mass="23608">MNKKVLVSVIVVLILLLLGGGAYTLSKRNKTQTTTQVTTQTTPTQESTKTAAQSLKDLLLSGVPQRCSYRDTEEGIDMAGTTYVSGGKVRADFTSTTEGKTTTGHTVYDGTTSYIWTDEMTTGYKMMIDISKEEESSSESDSTTQQGVDLNKTIDYTCSPWVVDQALFTPPTTITFAEFNIPTISAEGTPGSTGNSSACSYCNSLTGDAKTQCLTSLNCQ</sequence>
<evidence type="ECO:0000256" key="1">
    <source>
        <dbReference type="SAM" id="MobiDB-lite"/>
    </source>
</evidence>
<reference evidence="2 3" key="1">
    <citation type="journal article" date="2016" name="Nat. Commun.">
        <title>Thousands of microbial genomes shed light on interconnected biogeochemical processes in an aquifer system.</title>
        <authorList>
            <person name="Anantharaman K."/>
            <person name="Brown C.T."/>
            <person name="Hug L.A."/>
            <person name="Sharon I."/>
            <person name="Castelle C.J."/>
            <person name="Probst A.J."/>
            <person name="Thomas B.C."/>
            <person name="Singh A."/>
            <person name="Wilkins M.J."/>
            <person name="Karaoz U."/>
            <person name="Brodie E.L."/>
            <person name="Williams K.H."/>
            <person name="Hubbard S.S."/>
            <person name="Banfield J.F."/>
        </authorList>
    </citation>
    <scope>NUCLEOTIDE SEQUENCE [LARGE SCALE GENOMIC DNA]</scope>
</reference>
<dbReference type="AlphaFoldDB" id="A0A1F7YI02"/>
<dbReference type="EMBL" id="MGGL01000008">
    <property type="protein sequence ID" value="OGM26984.1"/>
    <property type="molecule type" value="Genomic_DNA"/>
</dbReference>
<proteinExistence type="predicted"/>
<protein>
    <submittedName>
        <fullName evidence="2">Uncharacterized protein</fullName>
    </submittedName>
</protein>
<gene>
    <name evidence="2" type="ORF">A2628_06090</name>
</gene>
<evidence type="ECO:0000313" key="2">
    <source>
        <dbReference type="EMBL" id="OGM26984.1"/>
    </source>
</evidence>
<feature type="region of interest" description="Disordered" evidence="1">
    <location>
        <begin position="30"/>
        <end position="50"/>
    </location>
</feature>
<evidence type="ECO:0000313" key="3">
    <source>
        <dbReference type="Proteomes" id="UP000179221"/>
    </source>
</evidence>
<accession>A0A1F7YI02</accession>
<dbReference type="Proteomes" id="UP000179221">
    <property type="component" value="Unassembled WGS sequence"/>
</dbReference>